<dbReference type="CDD" id="cd01852">
    <property type="entry name" value="AIG1"/>
    <property type="match status" value="1"/>
</dbReference>
<evidence type="ECO:0000256" key="3">
    <source>
        <dbReference type="ARBA" id="ARBA00023134"/>
    </source>
</evidence>
<dbReference type="PANTHER" id="PTHR10903:SF188">
    <property type="entry name" value="GTPASE IMAP FAMILY MEMBER 2-LIKE-RELATED"/>
    <property type="match status" value="1"/>
</dbReference>
<dbReference type="SUPFAM" id="SSF52540">
    <property type="entry name" value="P-loop containing nucleoside triphosphate hydrolases"/>
    <property type="match status" value="1"/>
</dbReference>
<name>A0AA88IMA0_CHASR</name>
<dbReference type="EMBL" id="JAUPFM010000022">
    <property type="protein sequence ID" value="KAK2815847.1"/>
    <property type="molecule type" value="Genomic_DNA"/>
</dbReference>
<reference evidence="5" key="1">
    <citation type="submission" date="2023-07" db="EMBL/GenBank/DDBJ databases">
        <title>Chromosome-level Genome Assembly of Striped Snakehead (Channa striata).</title>
        <authorList>
            <person name="Liu H."/>
        </authorList>
    </citation>
    <scope>NUCLEOTIDE SEQUENCE</scope>
    <source>
        <strain evidence="5">Gz</strain>
        <tissue evidence="5">Muscle</tissue>
    </source>
</reference>
<dbReference type="Gene3D" id="3.40.50.300">
    <property type="entry name" value="P-loop containing nucleotide triphosphate hydrolases"/>
    <property type="match status" value="1"/>
</dbReference>
<dbReference type="AlphaFoldDB" id="A0AA88IMA0"/>
<dbReference type="Proteomes" id="UP001187415">
    <property type="component" value="Unassembled WGS sequence"/>
</dbReference>
<comment type="caution">
    <text evidence="5">The sequence shown here is derived from an EMBL/GenBank/DDBJ whole genome shotgun (WGS) entry which is preliminary data.</text>
</comment>
<gene>
    <name evidence="5" type="ORF">Q5P01_026314</name>
</gene>
<sequence length="296" mass="32532">MGLNFTEDSRPPVVTDLRIVLLGKTGSGKSETGNTILGWNAFEAEISPFSVTKISKRETAHFNERTVCVIDTPGIFDTSVTEDALKTEIANCIVLSIPGPHIFLLVLRLDVRFTNEEKNALKWITDNFGEESAKYTMVLFTRGDMLKTKSIEEYLEQNVEFRDLINDCRVGYVVFDNTCKNNRTQVADLFEKIDKIVQVNGNHYTSSVYEEAQRKLARKKMLSKCADAVTTTGTYVLVGAGVAASAAQSRTAVLMAVGAAAAAQEAVSATARPLLTAAGARISNFIGRWWTDKKDS</sequence>
<dbReference type="PROSITE" id="PS51720">
    <property type="entry name" value="G_AIG1"/>
    <property type="match status" value="1"/>
</dbReference>
<organism evidence="5 6">
    <name type="scientific">Channa striata</name>
    <name type="common">Snakehead murrel</name>
    <name type="synonym">Ophicephalus striatus</name>
    <dbReference type="NCBI Taxonomy" id="64152"/>
    <lineage>
        <taxon>Eukaryota</taxon>
        <taxon>Metazoa</taxon>
        <taxon>Chordata</taxon>
        <taxon>Craniata</taxon>
        <taxon>Vertebrata</taxon>
        <taxon>Euteleostomi</taxon>
        <taxon>Actinopterygii</taxon>
        <taxon>Neopterygii</taxon>
        <taxon>Teleostei</taxon>
        <taxon>Neoteleostei</taxon>
        <taxon>Acanthomorphata</taxon>
        <taxon>Anabantaria</taxon>
        <taxon>Anabantiformes</taxon>
        <taxon>Channoidei</taxon>
        <taxon>Channidae</taxon>
        <taxon>Channa</taxon>
    </lineage>
</organism>
<protein>
    <recommendedName>
        <fullName evidence="4">AIG1-type G domain-containing protein</fullName>
    </recommendedName>
</protein>
<keyword evidence="2" id="KW-0547">Nucleotide-binding</keyword>
<dbReference type="InterPro" id="IPR045058">
    <property type="entry name" value="GIMA/IAN/Toc"/>
</dbReference>
<evidence type="ECO:0000313" key="5">
    <source>
        <dbReference type="EMBL" id="KAK2815847.1"/>
    </source>
</evidence>
<dbReference type="InterPro" id="IPR027417">
    <property type="entry name" value="P-loop_NTPase"/>
</dbReference>
<keyword evidence="3" id="KW-0342">GTP-binding</keyword>
<dbReference type="FunFam" id="3.40.50.300:FF:000366">
    <property type="entry name" value="GTPase, IMAP family member 2"/>
    <property type="match status" value="1"/>
</dbReference>
<dbReference type="Pfam" id="PF04548">
    <property type="entry name" value="AIG1"/>
    <property type="match status" value="1"/>
</dbReference>
<comment type="similarity">
    <text evidence="1">Belongs to the TRAFAC class TrmE-Era-EngA-EngB-Septin-like GTPase superfamily. AIG1/Toc34/Toc159-like paraseptin GTPase family. IAN subfamily.</text>
</comment>
<accession>A0AA88IMA0</accession>
<feature type="domain" description="AIG1-type G" evidence="4">
    <location>
        <begin position="14"/>
        <end position="213"/>
    </location>
</feature>
<evidence type="ECO:0000256" key="2">
    <source>
        <dbReference type="ARBA" id="ARBA00022741"/>
    </source>
</evidence>
<dbReference type="PANTHER" id="PTHR10903">
    <property type="entry name" value="GTPASE, IMAP FAMILY MEMBER-RELATED"/>
    <property type="match status" value="1"/>
</dbReference>
<evidence type="ECO:0000256" key="1">
    <source>
        <dbReference type="ARBA" id="ARBA00008535"/>
    </source>
</evidence>
<evidence type="ECO:0000313" key="6">
    <source>
        <dbReference type="Proteomes" id="UP001187415"/>
    </source>
</evidence>
<keyword evidence="6" id="KW-1185">Reference proteome</keyword>
<dbReference type="InterPro" id="IPR006703">
    <property type="entry name" value="G_AIG1"/>
</dbReference>
<proteinExistence type="inferred from homology"/>
<dbReference type="GO" id="GO:0005525">
    <property type="term" value="F:GTP binding"/>
    <property type="evidence" value="ECO:0007669"/>
    <property type="project" value="UniProtKB-KW"/>
</dbReference>
<evidence type="ECO:0000259" key="4">
    <source>
        <dbReference type="PROSITE" id="PS51720"/>
    </source>
</evidence>